<feature type="region of interest" description="Disordered" evidence="1">
    <location>
        <begin position="1"/>
        <end position="27"/>
    </location>
</feature>
<dbReference type="OrthoDB" id="411615at2759"/>
<proteinExistence type="predicted"/>
<dbReference type="Pfam" id="PF07727">
    <property type="entry name" value="RVT_2"/>
    <property type="match status" value="1"/>
</dbReference>
<evidence type="ECO:0000313" key="3">
    <source>
        <dbReference type="Proteomes" id="UP000504608"/>
    </source>
</evidence>
<dbReference type="RefSeq" id="XP_022974308.1">
    <property type="nucleotide sequence ID" value="XM_023118540.1"/>
</dbReference>
<evidence type="ECO:0000313" key="4">
    <source>
        <dbReference type="RefSeq" id="XP_022974308.1"/>
    </source>
</evidence>
<evidence type="ECO:0000256" key="1">
    <source>
        <dbReference type="SAM" id="MobiDB-lite"/>
    </source>
</evidence>
<gene>
    <name evidence="4" type="primary">LOC111472948</name>
</gene>
<keyword evidence="3" id="KW-1185">Reference proteome</keyword>
<dbReference type="InterPro" id="IPR013103">
    <property type="entry name" value="RVT_2"/>
</dbReference>
<reference evidence="4" key="1">
    <citation type="submission" date="2025-08" db="UniProtKB">
        <authorList>
            <consortium name="RefSeq"/>
        </authorList>
    </citation>
    <scope>IDENTIFICATION</scope>
    <source>
        <tissue evidence="4">Young leaves</tissue>
    </source>
</reference>
<protein>
    <submittedName>
        <fullName evidence="4">Uncharacterized protein LOC111472948</fullName>
    </submittedName>
</protein>
<feature type="compositionally biased region" description="Basic residues" evidence="1">
    <location>
        <begin position="7"/>
        <end position="16"/>
    </location>
</feature>
<name>A0A6J1IFU6_CUCMA</name>
<evidence type="ECO:0000259" key="2">
    <source>
        <dbReference type="Pfam" id="PF07727"/>
    </source>
</evidence>
<accession>A0A6J1IFU6</accession>
<sequence length="124" mass="14709">MAIYEWKKKKKKKKKNNEKDSDAEPMESRFGQWSCLSFSSFPTVLEFPAWFRYDSSSIQLKKKADGRIDRYKACLVARGFSQQYGQDYDETFSPVARMRVGCDIFMEQPQGFTSKKYLDYESWM</sequence>
<dbReference type="AlphaFoldDB" id="A0A6J1IFU6"/>
<organism evidence="3 4">
    <name type="scientific">Cucurbita maxima</name>
    <name type="common">Pumpkin</name>
    <name type="synonym">Winter squash</name>
    <dbReference type="NCBI Taxonomy" id="3661"/>
    <lineage>
        <taxon>Eukaryota</taxon>
        <taxon>Viridiplantae</taxon>
        <taxon>Streptophyta</taxon>
        <taxon>Embryophyta</taxon>
        <taxon>Tracheophyta</taxon>
        <taxon>Spermatophyta</taxon>
        <taxon>Magnoliopsida</taxon>
        <taxon>eudicotyledons</taxon>
        <taxon>Gunneridae</taxon>
        <taxon>Pentapetalae</taxon>
        <taxon>rosids</taxon>
        <taxon>fabids</taxon>
        <taxon>Cucurbitales</taxon>
        <taxon>Cucurbitaceae</taxon>
        <taxon>Cucurbiteae</taxon>
        <taxon>Cucurbita</taxon>
    </lineage>
</organism>
<dbReference type="KEGG" id="cmax:111472948"/>
<dbReference type="Proteomes" id="UP000504608">
    <property type="component" value="Unplaced"/>
</dbReference>
<feature type="domain" description="Reverse transcriptase Ty1/copia-type" evidence="2">
    <location>
        <begin position="61"/>
        <end position="98"/>
    </location>
</feature>
<dbReference type="GeneID" id="111472948"/>